<gene>
    <name evidence="2" type="ORF">SLNSH_01720</name>
</gene>
<dbReference type="EMBL" id="PVZS01000002">
    <property type="protein sequence ID" value="PSC06557.1"/>
    <property type="molecule type" value="Genomic_DNA"/>
</dbReference>
<dbReference type="RefSeq" id="WP_106334935.1">
    <property type="nucleotide sequence ID" value="NZ_PVZS01000002.1"/>
</dbReference>
<comment type="caution">
    <text evidence="2">The sequence shown here is derived from an EMBL/GenBank/DDBJ whole genome shotgun (WGS) entry which is preliminary data.</text>
</comment>
<reference evidence="3" key="1">
    <citation type="submission" date="2018-03" db="EMBL/GenBank/DDBJ databases">
        <authorList>
            <person name="Sun L."/>
            <person name="Liu H."/>
            <person name="Chen W."/>
            <person name="Huang K."/>
            <person name="Liu W."/>
            <person name="Gao X."/>
        </authorList>
    </citation>
    <scope>NUCLEOTIDE SEQUENCE [LARGE SCALE GENOMIC DNA]</scope>
    <source>
        <strain evidence="3">SH9</strain>
    </source>
</reference>
<sequence>MESGVRTALSGLIETLRSTLALTNPEFRLLVSLEQILSEFKEAQRPTAPSSDRRRLASTRRKSLRTAVYEVLDRAKTPLPISEIQTRLDAEGLRLKAKRPRATLSSNLSQDRRLESVSIEGRPMWRIKPAQTA</sequence>
<evidence type="ECO:0000313" key="3">
    <source>
        <dbReference type="Proteomes" id="UP000239772"/>
    </source>
</evidence>
<protein>
    <recommendedName>
        <fullName evidence="4">HTH HARE-type domain-containing protein</fullName>
    </recommendedName>
</protein>
<accession>A0A2T1HXY8</accession>
<evidence type="ECO:0008006" key="4">
    <source>
        <dbReference type="Google" id="ProtNLM"/>
    </source>
</evidence>
<feature type="region of interest" description="Disordered" evidence="1">
    <location>
        <begin position="42"/>
        <end position="61"/>
    </location>
</feature>
<dbReference type="Proteomes" id="UP000239772">
    <property type="component" value="Unassembled WGS sequence"/>
</dbReference>
<evidence type="ECO:0000256" key="1">
    <source>
        <dbReference type="SAM" id="MobiDB-lite"/>
    </source>
</evidence>
<keyword evidence="3" id="KW-1185">Reference proteome</keyword>
<organism evidence="2 3">
    <name type="scientific">Alsobacter soli</name>
    <dbReference type="NCBI Taxonomy" id="2109933"/>
    <lineage>
        <taxon>Bacteria</taxon>
        <taxon>Pseudomonadati</taxon>
        <taxon>Pseudomonadota</taxon>
        <taxon>Alphaproteobacteria</taxon>
        <taxon>Hyphomicrobiales</taxon>
        <taxon>Alsobacteraceae</taxon>
        <taxon>Alsobacter</taxon>
    </lineage>
</organism>
<proteinExistence type="predicted"/>
<dbReference type="AlphaFoldDB" id="A0A2T1HXY8"/>
<name>A0A2T1HXY8_9HYPH</name>
<evidence type="ECO:0000313" key="2">
    <source>
        <dbReference type="EMBL" id="PSC06557.1"/>
    </source>
</evidence>